<gene>
    <name evidence="1" type="ORF">AZI86_02540</name>
</gene>
<keyword evidence="2" id="KW-1185">Reference proteome</keyword>
<reference evidence="1 2" key="1">
    <citation type="submission" date="2016-03" db="EMBL/GenBank/DDBJ databases">
        <authorList>
            <person name="Ploux O."/>
        </authorList>
    </citation>
    <scope>NUCLEOTIDE SEQUENCE [LARGE SCALE GENOMIC DNA]</scope>
    <source>
        <strain evidence="1 2">R0</strain>
    </source>
</reference>
<name>A0A150WP52_BDEBC</name>
<evidence type="ECO:0000313" key="2">
    <source>
        <dbReference type="Proteomes" id="UP000075320"/>
    </source>
</evidence>
<dbReference type="AlphaFoldDB" id="A0A150WP52"/>
<organism evidence="1 2">
    <name type="scientific">Bdellovibrio bacteriovorus</name>
    <dbReference type="NCBI Taxonomy" id="959"/>
    <lineage>
        <taxon>Bacteria</taxon>
        <taxon>Pseudomonadati</taxon>
        <taxon>Bdellovibrionota</taxon>
        <taxon>Bdellovibrionia</taxon>
        <taxon>Bdellovibrionales</taxon>
        <taxon>Pseudobdellovibrionaceae</taxon>
        <taxon>Bdellovibrio</taxon>
    </lineage>
</organism>
<dbReference type="Proteomes" id="UP000075320">
    <property type="component" value="Unassembled WGS sequence"/>
</dbReference>
<comment type="caution">
    <text evidence="1">The sequence shown here is derived from an EMBL/GenBank/DDBJ whole genome shotgun (WGS) entry which is preliminary data.</text>
</comment>
<dbReference type="RefSeq" id="WP_061833525.1">
    <property type="nucleotide sequence ID" value="NZ_LUKE01000001.1"/>
</dbReference>
<sequence>MFIDVVRPENWEELNDEVKSFLNLPEKSRARVYHGLSQGVFEISQGTAQFMSHKKSVAFITGQSPIVESLLPYYYKETYEVQKLSQSEMTDPKAWVESLKKDTCFVLFSDDHPVTGELYPFADELDKLLNEKRIFSFRLSHGTHFFGNAELRPYTVRFCSFGPQVCVAACGDRYRTPSLMAHTMEWDRKRILDQLSKMKSQRKENQSLVQAFERSLSVEGRPYFSAQASRTWDRAVCVFPDVSADALAIKIFEKLQISPEDGWQQIATTNMCSWDVVKMFGPWWEPKPKTEDLRGLLIVGVAMLENPGFQTALQASLKEIKEQQSWNV</sequence>
<accession>A0A150WP52</accession>
<dbReference type="OrthoDB" id="5289585at2"/>
<proteinExistence type="predicted"/>
<evidence type="ECO:0000313" key="1">
    <source>
        <dbReference type="EMBL" id="KYG65965.1"/>
    </source>
</evidence>
<protein>
    <submittedName>
        <fullName evidence="1">Uncharacterized protein</fullName>
    </submittedName>
</protein>
<dbReference type="EMBL" id="LUKE01000001">
    <property type="protein sequence ID" value="KYG65965.1"/>
    <property type="molecule type" value="Genomic_DNA"/>
</dbReference>